<evidence type="ECO:0000256" key="1">
    <source>
        <dbReference type="SAM" id="MobiDB-lite"/>
    </source>
</evidence>
<keyword evidence="3" id="KW-1185">Reference proteome</keyword>
<feature type="compositionally biased region" description="Low complexity" evidence="1">
    <location>
        <begin position="207"/>
        <end position="227"/>
    </location>
</feature>
<dbReference type="VEuPathDB" id="ToxoDB:ENH_00075480"/>
<feature type="region of interest" description="Disordered" evidence="1">
    <location>
        <begin position="408"/>
        <end position="456"/>
    </location>
</feature>
<feature type="region of interest" description="Disordered" evidence="1">
    <location>
        <begin position="472"/>
        <end position="523"/>
    </location>
</feature>
<sequence length="831" mass="91274">MQQQSKDEAKSKLASSNSEIRAEIHADASSAPQIIVAAPCLDPAPSKTNPALDGNLSGFSADAATQGTCVPESIEGNGQLREKRASVHRVNHDATSSVDKADVGLLGIHIGLPNSSDKSAFNDALQDTGMSNHNIMQSPRKFQRNCMSVGAKRHRVPMSESRAKLEITAGDFQLPTGRLHLRDSSSLIGNEPRNVSYSAPAAPEARTSGTGTPTSQSSAAASVQHANAAREGEHSWQVHQRVAASPESASPQMVKSVSPAGVIRIGGRNRRKRTKYDLAYKQMEELGPFEEEAKSVDLSKVSGNSFALELLRNPQQYSHDSWAYGQAWPVGADGRRLLLRKLRGVFWSNPEKWQRVLQEHNLYRRDLFTLATVQELFRVTHLMGAEAWDFLLKCTALTQKCDALTSKDLDIGEDDEPGSVSPRGMSHRTHQQSTVDACKSEDDMHSPPDEIFSSALPTSGFVRKRVSHGVRVDKEVNKRSRGRPRKAPVKTQRASSEPEDASEASPTRHLQTGLSTPTSEASRWLPEAESLNFTDGCRALLHSAIGERSESSPLQPDDENCPEGGAEMLDEITGEQRRLLASFMKTAPPIVSTHDSFGLPATGKSATSSPELRLALGGKPSNNMLRLTTHYAFMAQFMQCCMLVEVQRSLLRIAEEFKTLWPSDKDLQESSFKPESSMDPTTRACFDSLVRSTNVHMQFVQVIVKQLQRDSGNAPVSDASEARNAPFHLNEDFNTAMQQLQIQHMRDRLMFANKEQAPLVANEVIEALRDMADHVEQRPSVPSDRSEKAETATVGNPQVSQPAADVKSVITTEGRHHRRQLPEMEEGTPSP</sequence>
<reference evidence="2" key="1">
    <citation type="submission" date="2013-10" db="EMBL/GenBank/DDBJ databases">
        <title>Genomic analysis of the causative agents of coccidiosis in chickens.</title>
        <authorList>
            <person name="Reid A.J."/>
            <person name="Blake D."/>
            <person name="Billington K."/>
            <person name="Browne H."/>
            <person name="Dunn M."/>
            <person name="Hung S."/>
            <person name="Kawahara F."/>
            <person name="Miranda-Saavedra D."/>
            <person name="Mourier T."/>
            <person name="Nagra H."/>
            <person name="Otto T.D."/>
            <person name="Rawlings N."/>
            <person name="Sanchez A."/>
            <person name="Sanders M."/>
            <person name="Subramaniam C."/>
            <person name="Tay Y."/>
            <person name="Dear P."/>
            <person name="Doerig C."/>
            <person name="Gruber A."/>
            <person name="Parkinson J."/>
            <person name="Shirley M."/>
            <person name="Wan K.L."/>
            <person name="Berriman M."/>
            <person name="Tomley F."/>
            <person name="Pain A."/>
        </authorList>
    </citation>
    <scope>NUCLEOTIDE SEQUENCE [LARGE SCALE GENOMIC DNA]</scope>
    <source>
        <strain evidence="2">Houghton</strain>
    </source>
</reference>
<accession>U6MSJ9</accession>
<feature type="region of interest" description="Disordered" evidence="1">
    <location>
        <begin position="1"/>
        <end position="28"/>
    </location>
</feature>
<feature type="compositionally biased region" description="Basic residues" evidence="1">
    <location>
        <begin position="479"/>
        <end position="488"/>
    </location>
</feature>
<feature type="compositionally biased region" description="Basic and acidic residues" evidence="1">
    <location>
        <begin position="1"/>
        <end position="11"/>
    </location>
</feature>
<feature type="region of interest" description="Disordered" evidence="1">
    <location>
        <begin position="183"/>
        <end position="255"/>
    </location>
</feature>
<feature type="compositionally biased region" description="Polar residues" evidence="1">
    <location>
        <begin position="184"/>
        <end position="197"/>
    </location>
</feature>
<protein>
    <submittedName>
        <fullName evidence="2">Uncharacterized protein</fullName>
    </submittedName>
</protein>
<dbReference type="GeneID" id="25477678"/>
<evidence type="ECO:0000313" key="2">
    <source>
        <dbReference type="EMBL" id="CDJ64625.1"/>
    </source>
</evidence>
<dbReference type="OrthoDB" id="332184at2759"/>
<dbReference type="AlphaFoldDB" id="U6MSJ9"/>
<organism evidence="2 3">
    <name type="scientific">Eimeria necatrix</name>
    <dbReference type="NCBI Taxonomy" id="51315"/>
    <lineage>
        <taxon>Eukaryota</taxon>
        <taxon>Sar</taxon>
        <taxon>Alveolata</taxon>
        <taxon>Apicomplexa</taxon>
        <taxon>Conoidasida</taxon>
        <taxon>Coccidia</taxon>
        <taxon>Eucoccidiorida</taxon>
        <taxon>Eimeriorina</taxon>
        <taxon>Eimeriidae</taxon>
        <taxon>Eimeria</taxon>
    </lineage>
</organism>
<feature type="compositionally biased region" description="Polar residues" evidence="1">
    <location>
        <begin position="508"/>
        <end position="521"/>
    </location>
</feature>
<proteinExistence type="predicted"/>
<feature type="compositionally biased region" description="Basic and acidic residues" evidence="1">
    <location>
        <begin position="438"/>
        <end position="448"/>
    </location>
</feature>
<dbReference type="Proteomes" id="UP000030754">
    <property type="component" value="Unassembled WGS sequence"/>
</dbReference>
<dbReference type="RefSeq" id="XP_013433092.1">
    <property type="nucleotide sequence ID" value="XM_013577638.1"/>
</dbReference>
<reference evidence="2" key="2">
    <citation type="submission" date="2013-10" db="EMBL/GenBank/DDBJ databases">
        <authorList>
            <person name="Aslett M."/>
        </authorList>
    </citation>
    <scope>NUCLEOTIDE SEQUENCE [LARGE SCALE GENOMIC DNA]</scope>
    <source>
        <strain evidence="2">Houghton</strain>
    </source>
</reference>
<name>U6MSJ9_9EIME</name>
<feature type="region of interest" description="Disordered" evidence="1">
    <location>
        <begin position="546"/>
        <end position="565"/>
    </location>
</feature>
<dbReference type="EMBL" id="HG722984">
    <property type="protein sequence ID" value="CDJ64625.1"/>
    <property type="molecule type" value="Genomic_DNA"/>
</dbReference>
<gene>
    <name evidence="2" type="ORF">ENH_00075480</name>
</gene>
<evidence type="ECO:0000313" key="3">
    <source>
        <dbReference type="Proteomes" id="UP000030754"/>
    </source>
</evidence>
<feature type="region of interest" description="Disordered" evidence="1">
    <location>
        <begin position="775"/>
        <end position="831"/>
    </location>
</feature>